<proteinExistence type="inferred from homology"/>
<dbReference type="InterPro" id="IPR005502">
    <property type="entry name" value="Ribosyl_crysJ1"/>
</dbReference>
<dbReference type="InterPro" id="IPR036705">
    <property type="entry name" value="Ribosyl_crysJ1_sf"/>
</dbReference>
<dbReference type="EMBL" id="LFVU01000004">
    <property type="protein sequence ID" value="KMT22880.1"/>
    <property type="molecule type" value="Genomic_DNA"/>
</dbReference>
<feature type="binding site" evidence="3">
    <location>
        <position position="53"/>
    </location>
    <ligand>
        <name>Mg(2+)</name>
        <dbReference type="ChEBI" id="CHEBI:18420"/>
        <label>1</label>
    </ligand>
</feature>
<comment type="caution">
    <text evidence="4">The sequence shown here is derived from an EMBL/GenBank/DDBJ whole genome shotgun (WGS) entry which is preliminary data.</text>
</comment>
<feature type="binding site" evidence="3">
    <location>
        <position position="54"/>
    </location>
    <ligand>
        <name>Mg(2+)</name>
        <dbReference type="ChEBI" id="CHEBI:18420"/>
        <label>1</label>
    </ligand>
</feature>
<dbReference type="InterPro" id="IPR050792">
    <property type="entry name" value="ADP-ribosylglycohydrolase"/>
</dbReference>
<dbReference type="RefSeq" id="WP_048569610.1">
    <property type="nucleotide sequence ID" value="NZ_LFVU01000004.1"/>
</dbReference>
<feature type="binding site" evidence="3">
    <location>
        <position position="265"/>
    </location>
    <ligand>
        <name>Mg(2+)</name>
        <dbReference type="ChEBI" id="CHEBI:18420"/>
        <label>1</label>
    </ligand>
</feature>
<dbReference type="Pfam" id="PF03747">
    <property type="entry name" value="ADP_ribosyl_GH"/>
    <property type="match status" value="1"/>
</dbReference>
<dbReference type="AlphaFoldDB" id="A0A0J8D9Z6"/>
<dbReference type="PANTHER" id="PTHR16222">
    <property type="entry name" value="ADP-RIBOSYLGLYCOHYDROLASE"/>
    <property type="match status" value="1"/>
</dbReference>
<dbReference type="GO" id="GO:0016787">
    <property type="term" value="F:hydrolase activity"/>
    <property type="evidence" value="ECO:0007669"/>
    <property type="project" value="UniProtKB-KW"/>
</dbReference>
<keyword evidence="3" id="KW-0460">Magnesium</keyword>
<dbReference type="Gene3D" id="1.10.4080.10">
    <property type="entry name" value="ADP-ribosylation/Crystallin J1"/>
    <property type="match status" value="1"/>
</dbReference>
<reference evidence="4 5" key="1">
    <citation type="submission" date="2015-06" db="EMBL/GenBank/DDBJ databases">
        <title>Draft genome sequence of the purine-degrading Clostridium cylindrosporum HC-1 (DSM 605).</title>
        <authorList>
            <person name="Poehlein A."/>
            <person name="Schiel-Bengelsdorf B."/>
            <person name="Bengelsdorf F."/>
            <person name="Daniel R."/>
            <person name="Duerre P."/>
        </authorList>
    </citation>
    <scope>NUCLEOTIDE SEQUENCE [LARGE SCALE GENOMIC DNA]</scope>
    <source>
        <strain evidence="4 5">DSM 605</strain>
    </source>
</reference>
<dbReference type="PANTHER" id="PTHR16222:SF24">
    <property type="entry name" value="ADP-RIBOSYLHYDROLASE ARH3"/>
    <property type="match status" value="1"/>
</dbReference>
<accession>A0A0J8D9Z6</accession>
<comment type="similarity">
    <text evidence="1">Belongs to the ADP-ribosylglycohydrolase family.</text>
</comment>
<dbReference type="PATRIC" id="fig|1121307.3.peg.2054"/>
<gene>
    <name evidence="4" type="ORF">CLCY_5c01190</name>
</gene>
<sequence length="314" mass="34995">MANITTSAIMGFCVGDALGVPYEFEFREALKKNPATDMIGEGTHKQPKGTWSDDTSMLLCTAESLTHGLNYHDMVEKFEKWILEGYMTTNGKAFDIGITTRNAISKYMEGDDPTTLGGKGEMDQGNGSLMRILPLAFYLYISGAENIHEEVGRASSITHAHRVPIIACTMYSLYVMALLDGASLWMAYTYVKDEIKKIYSSEEDRETLRVFDRIIENNIALYPEEEIKSSGYVVDTLEAVFWAFLNGDDYKDAVLRAVNLGDDTDTIAALVGALAGIYHGYEDIPSEWLDAIVKKDLVEEVADKFHKSLVDLQN</sequence>
<feature type="binding site" evidence="3">
    <location>
        <position position="263"/>
    </location>
    <ligand>
        <name>Mg(2+)</name>
        <dbReference type="ChEBI" id="CHEBI:18420"/>
        <label>1</label>
    </ligand>
</feature>
<evidence type="ECO:0000256" key="2">
    <source>
        <dbReference type="ARBA" id="ARBA00022801"/>
    </source>
</evidence>
<evidence type="ECO:0000313" key="5">
    <source>
        <dbReference type="Proteomes" id="UP000036756"/>
    </source>
</evidence>
<name>A0A0J8D9Z6_CLOCY</name>
<evidence type="ECO:0000313" key="4">
    <source>
        <dbReference type="EMBL" id="KMT22880.1"/>
    </source>
</evidence>
<keyword evidence="2 4" id="KW-0378">Hydrolase</keyword>
<evidence type="ECO:0000256" key="3">
    <source>
        <dbReference type="PIRSR" id="PIRSR605502-1"/>
    </source>
</evidence>
<dbReference type="OrthoDB" id="9798107at2"/>
<feature type="binding site" evidence="3">
    <location>
        <position position="266"/>
    </location>
    <ligand>
        <name>Mg(2+)</name>
        <dbReference type="ChEBI" id="CHEBI:18420"/>
        <label>1</label>
    </ligand>
</feature>
<feature type="binding site" evidence="3">
    <location>
        <position position="52"/>
    </location>
    <ligand>
        <name>Mg(2+)</name>
        <dbReference type="ChEBI" id="CHEBI:18420"/>
        <label>1</label>
    </ligand>
</feature>
<evidence type="ECO:0000256" key="1">
    <source>
        <dbReference type="ARBA" id="ARBA00010702"/>
    </source>
</evidence>
<dbReference type="Proteomes" id="UP000036756">
    <property type="component" value="Unassembled WGS sequence"/>
</dbReference>
<comment type="cofactor">
    <cofactor evidence="3">
        <name>Mg(2+)</name>
        <dbReference type="ChEBI" id="CHEBI:18420"/>
    </cofactor>
    <text evidence="3">Binds 2 magnesium ions per subunit.</text>
</comment>
<dbReference type="GO" id="GO:0046872">
    <property type="term" value="F:metal ion binding"/>
    <property type="evidence" value="ECO:0007669"/>
    <property type="project" value="UniProtKB-KW"/>
</dbReference>
<protein>
    <submittedName>
        <fullName evidence="4">ADP-ribosylglycohydrolase</fullName>
    </submittedName>
</protein>
<dbReference type="SUPFAM" id="SSF101478">
    <property type="entry name" value="ADP-ribosylglycohydrolase"/>
    <property type="match status" value="1"/>
</dbReference>
<keyword evidence="3" id="KW-0479">Metal-binding</keyword>
<keyword evidence="5" id="KW-1185">Reference proteome</keyword>
<organism evidence="4 5">
    <name type="scientific">Clostridium cylindrosporum DSM 605</name>
    <dbReference type="NCBI Taxonomy" id="1121307"/>
    <lineage>
        <taxon>Bacteria</taxon>
        <taxon>Bacillati</taxon>
        <taxon>Bacillota</taxon>
        <taxon>Clostridia</taxon>
        <taxon>Eubacteriales</taxon>
        <taxon>Clostridiaceae</taxon>
        <taxon>Clostridium</taxon>
    </lineage>
</organism>